<name>A0A5J4V8M7_9EUKA</name>
<evidence type="ECO:0000313" key="3">
    <source>
        <dbReference type="Proteomes" id="UP000324800"/>
    </source>
</evidence>
<accession>A0A5J4V8M7</accession>
<dbReference type="AlphaFoldDB" id="A0A5J4V8M7"/>
<dbReference type="EMBL" id="SNRW01008867">
    <property type="protein sequence ID" value="KAA6378866.1"/>
    <property type="molecule type" value="Genomic_DNA"/>
</dbReference>
<evidence type="ECO:0000256" key="1">
    <source>
        <dbReference type="SAM" id="MobiDB-lite"/>
    </source>
</evidence>
<gene>
    <name evidence="2" type="ORF">EZS28_025608</name>
</gene>
<feature type="region of interest" description="Disordered" evidence="1">
    <location>
        <begin position="152"/>
        <end position="185"/>
    </location>
</feature>
<proteinExistence type="predicted"/>
<reference evidence="2 3" key="1">
    <citation type="submission" date="2019-03" db="EMBL/GenBank/DDBJ databases">
        <title>Single cell metagenomics reveals metabolic interactions within the superorganism composed of flagellate Streblomastix strix and complex community of Bacteroidetes bacteria on its surface.</title>
        <authorList>
            <person name="Treitli S.C."/>
            <person name="Kolisko M."/>
            <person name="Husnik F."/>
            <person name="Keeling P."/>
            <person name="Hampl V."/>
        </authorList>
    </citation>
    <scope>NUCLEOTIDE SEQUENCE [LARGE SCALE GENOMIC DNA]</scope>
    <source>
        <strain evidence="2">ST1C</strain>
    </source>
</reference>
<evidence type="ECO:0000313" key="2">
    <source>
        <dbReference type="EMBL" id="KAA6378866.1"/>
    </source>
</evidence>
<dbReference type="Proteomes" id="UP000324800">
    <property type="component" value="Unassembled WGS sequence"/>
</dbReference>
<comment type="caution">
    <text evidence="2">The sequence shown here is derived from an EMBL/GenBank/DDBJ whole genome shotgun (WGS) entry which is preliminary data.</text>
</comment>
<organism evidence="2 3">
    <name type="scientific">Streblomastix strix</name>
    <dbReference type="NCBI Taxonomy" id="222440"/>
    <lineage>
        <taxon>Eukaryota</taxon>
        <taxon>Metamonada</taxon>
        <taxon>Preaxostyla</taxon>
        <taxon>Oxymonadida</taxon>
        <taxon>Streblomastigidae</taxon>
        <taxon>Streblomastix</taxon>
    </lineage>
</organism>
<sequence>MEQQDPRVARWDNIKNLRCIFQSMLEAAAANNEEKMDEFTNLQLPRFMLPILPACMHLMRSLMKELDALSNEPGDTWTRYFVPTSGGSIPLFSAADFKECSKALKKKKIQIKQIEEGDESEDQEQEIDGRLTPEFCLQKISQRLSFPEIIEGQKSQGGGPVQHTASSGGNLLEKKGQKSNRFQSIQNPFPFQKDIKLDQVTRLNRKQMDSESEDEQDKIEKEEFIDIQKEEEEQGKETIIQRIEKLPKFQCGKREEDALKSLIEFRPSIHRPEDVISVAIKSHSYQINEQDRSLALLGKRVFNQIRLGLATMKSGEFEIGTELMTLKGMEIYAEIERTWEKALGIKTAQIATEQGRERFKYINESIQEQQRSKYQDFGSWQNSSQQTYYQRPSAFQQYIPFNQWAPTLGGFN</sequence>
<protein>
    <submittedName>
        <fullName evidence="2">Uncharacterized protein</fullName>
    </submittedName>
</protein>